<dbReference type="GO" id="GO:0000178">
    <property type="term" value="C:exosome (RNase complex)"/>
    <property type="evidence" value="ECO:0007669"/>
    <property type="project" value="TreeGrafter"/>
</dbReference>
<evidence type="ECO:0000256" key="4">
    <source>
        <dbReference type="ARBA" id="ARBA00022884"/>
    </source>
</evidence>
<keyword evidence="4 6" id="KW-0694">RNA-binding</keyword>
<feature type="region of interest" description="Disordered" evidence="7">
    <location>
        <begin position="146"/>
        <end position="342"/>
    </location>
</feature>
<dbReference type="Proteomes" id="UP000244855">
    <property type="component" value="Unassembled WGS sequence"/>
</dbReference>
<evidence type="ECO:0000313" key="9">
    <source>
        <dbReference type="Proteomes" id="UP000244855"/>
    </source>
</evidence>
<dbReference type="Pfam" id="PF04000">
    <property type="entry name" value="Sas10_Utp3"/>
    <property type="match status" value="1"/>
</dbReference>
<dbReference type="AlphaFoldDB" id="A0A2V1EAY0"/>
<comment type="subcellular location">
    <subcellularLocation>
        <location evidence="1 6">Nucleus</location>
    </subcellularLocation>
</comment>
<evidence type="ECO:0000256" key="6">
    <source>
        <dbReference type="RuleBase" id="RU368003"/>
    </source>
</evidence>
<dbReference type="EMBL" id="KZ805308">
    <property type="protein sequence ID" value="PVI06510.1"/>
    <property type="molecule type" value="Genomic_DNA"/>
</dbReference>
<keyword evidence="5 6" id="KW-0539">Nucleus</keyword>
<keyword evidence="3 6" id="KW-0698">rRNA processing</keyword>
<evidence type="ECO:0000256" key="2">
    <source>
        <dbReference type="ARBA" id="ARBA00009154"/>
    </source>
</evidence>
<feature type="compositionally biased region" description="Basic and acidic residues" evidence="7">
    <location>
        <begin position="250"/>
        <end position="261"/>
    </location>
</feature>
<feature type="compositionally biased region" description="Low complexity" evidence="7">
    <location>
        <begin position="218"/>
        <end position="234"/>
    </location>
</feature>
<dbReference type="GO" id="GO:0003723">
    <property type="term" value="F:RNA binding"/>
    <property type="evidence" value="ECO:0007669"/>
    <property type="project" value="UniProtKB-UniRule"/>
</dbReference>
<comment type="similarity">
    <text evidence="2 6">Belongs to the C1D family.</text>
</comment>
<dbReference type="PANTHER" id="PTHR15341:SF3">
    <property type="entry name" value="NUCLEAR NUCLEIC ACID-BINDING PROTEIN C1D"/>
    <property type="match status" value="1"/>
</dbReference>
<evidence type="ECO:0000256" key="1">
    <source>
        <dbReference type="ARBA" id="ARBA00004123"/>
    </source>
</evidence>
<dbReference type="InterPro" id="IPR007146">
    <property type="entry name" value="Sas10/Utp3/C1D"/>
</dbReference>
<dbReference type="STRING" id="97972.A0A2V1EAY0"/>
<name>A0A2V1EAY0_9PLEO</name>
<gene>
    <name evidence="8" type="ORF">DM02DRAFT_609697</name>
</gene>
<evidence type="ECO:0000256" key="5">
    <source>
        <dbReference type="ARBA" id="ARBA00023242"/>
    </source>
</evidence>
<feature type="compositionally biased region" description="Acidic residues" evidence="7">
    <location>
        <begin position="201"/>
        <end position="214"/>
    </location>
</feature>
<feature type="compositionally biased region" description="Acidic residues" evidence="7">
    <location>
        <begin position="185"/>
        <end position="194"/>
    </location>
</feature>
<dbReference type="GO" id="GO:0010468">
    <property type="term" value="P:regulation of gene expression"/>
    <property type="evidence" value="ECO:0007669"/>
    <property type="project" value="TreeGrafter"/>
</dbReference>
<dbReference type="GO" id="GO:0000460">
    <property type="term" value="P:maturation of 5.8S rRNA"/>
    <property type="evidence" value="ECO:0007669"/>
    <property type="project" value="TreeGrafter"/>
</dbReference>
<evidence type="ECO:0000256" key="3">
    <source>
        <dbReference type="ARBA" id="ARBA00022552"/>
    </source>
</evidence>
<evidence type="ECO:0000256" key="7">
    <source>
        <dbReference type="SAM" id="MobiDB-lite"/>
    </source>
</evidence>
<dbReference type="OrthoDB" id="1421013at2759"/>
<feature type="compositionally biased region" description="Basic and acidic residues" evidence="7">
    <location>
        <begin position="322"/>
        <end position="334"/>
    </location>
</feature>
<keyword evidence="9" id="KW-1185">Reference proteome</keyword>
<feature type="compositionally biased region" description="Basic and acidic residues" evidence="7">
    <location>
        <begin position="150"/>
        <end position="160"/>
    </location>
</feature>
<dbReference type="GO" id="GO:0005730">
    <property type="term" value="C:nucleolus"/>
    <property type="evidence" value="ECO:0007669"/>
    <property type="project" value="TreeGrafter"/>
</dbReference>
<protein>
    <recommendedName>
        <fullName evidence="6">Exosome complex protein</fullName>
    </recommendedName>
</protein>
<proteinExistence type="inferred from homology"/>
<accession>A0A2V1EAY0</accession>
<comment type="function">
    <text evidence="6">Required for exosome-dependent processing of pre-rRNA and small nucleolar RNA (snRNA) precursors. Involved in processing of 35S pre-rRNA at the A0, A1 and A2 sites.</text>
</comment>
<dbReference type="GO" id="GO:0003677">
    <property type="term" value="F:DNA binding"/>
    <property type="evidence" value="ECO:0007669"/>
    <property type="project" value="TreeGrafter"/>
</dbReference>
<evidence type="ECO:0000313" key="8">
    <source>
        <dbReference type="EMBL" id="PVI06510.1"/>
    </source>
</evidence>
<organism evidence="8 9">
    <name type="scientific">Periconia macrospinosa</name>
    <dbReference type="NCBI Taxonomy" id="97972"/>
    <lineage>
        <taxon>Eukaryota</taxon>
        <taxon>Fungi</taxon>
        <taxon>Dikarya</taxon>
        <taxon>Ascomycota</taxon>
        <taxon>Pezizomycotina</taxon>
        <taxon>Dothideomycetes</taxon>
        <taxon>Pleosporomycetidae</taxon>
        <taxon>Pleosporales</taxon>
        <taxon>Massarineae</taxon>
        <taxon>Periconiaceae</taxon>
        <taxon>Periconia</taxon>
    </lineage>
</organism>
<reference evidence="8 9" key="1">
    <citation type="journal article" date="2018" name="Sci. Rep.">
        <title>Comparative genomics provides insights into the lifestyle and reveals functional heterogeneity of dark septate endophytic fungi.</title>
        <authorList>
            <person name="Knapp D.G."/>
            <person name="Nemeth J.B."/>
            <person name="Barry K."/>
            <person name="Hainaut M."/>
            <person name="Henrissat B."/>
            <person name="Johnson J."/>
            <person name="Kuo A."/>
            <person name="Lim J.H.P."/>
            <person name="Lipzen A."/>
            <person name="Nolan M."/>
            <person name="Ohm R.A."/>
            <person name="Tamas L."/>
            <person name="Grigoriev I.V."/>
            <person name="Spatafora J.W."/>
            <person name="Nagy L.G."/>
            <person name="Kovacs G.M."/>
        </authorList>
    </citation>
    <scope>NUCLEOTIDE SEQUENCE [LARGE SCALE GENOMIC DNA]</scope>
    <source>
        <strain evidence="8 9">DSE2036</strain>
    </source>
</reference>
<sequence>MEPPTDLPELLEDYTANIDDLTTALTPLLKAPLRTTTSTLPLLDKAKLNILTAYAIESLLFSTLQASGSDPKSHAVFPELARLKTYFAKVKQAEGGGEQQPKTKLDKDAAARFIKHGLAGNDKYDRERAEQIAKERARASAKAAMLNKKFNQEDEERRQAELAAQARMRKEAASSGDVNMQDRESSEDEDEDEVEAKKEQEEEEEDHVDSENEEFYGTAATPTPTTTTTTTPSTKSHDTTRKKKKTTGVVEDKAAKAERKAERRAKKLAKRLERAKGGEGQPEEQSILPVKNPQGQIKSEMQRVPKSHSQTFSALLDGSFAEVKKSKEKEAAEAKKRKGGKR</sequence>
<dbReference type="InterPro" id="IPR011082">
    <property type="entry name" value="Exosome-assoc_fac/DNA_repair"/>
</dbReference>
<dbReference type="PANTHER" id="PTHR15341">
    <property type="entry name" value="SUN-COR STEROID HORMONE RECEPTOR CO-REPRESSOR"/>
    <property type="match status" value="1"/>
</dbReference>